<protein>
    <submittedName>
        <fullName evidence="2">Uncharacterized protein</fullName>
    </submittedName>
</protein>
<proteinExistence type="predicted"/>
<dbReference type="OrthoDB" id="10388570at2759"/>
<sequence length="174" mass="19892">MDDGNRSVKERPNRLLAIFGALFTGGNTVKRLKRSAVKPKRKPFRVPILLMFVSTFGVIGAFPGFMLNWHMDYIAELEVDLQETLHLRRGAVIVLSIIMLGVYYLLILFAILKSFPHVTIKHRGKVGKKLRRQELRTKKEADAIKSLLEPTKHHKAVKAYEKAMKRKNAAKKTD</sequence>
<keyword evidence="1" id="KW-0472">Membrane</keyword>
<evidence type="ECO:0000313" key="2">
    <source>
        <dbReference type="EMBL" id="GMH52054.1"/>
    </source>
</evidence>
<keyword evidence="1" id="KW-0812">Transmembrane</keyword>
<comment type="caution">
    <text evidence="2">The sequence shown here is derived from an EMBL/GenBank/DDBJ whole genome shotgun (WGS) entry which is preliminary data.</text>
</comment>
<name>A0A9W7DQ53_9STRA</name>
<accession>A0A9W7DQ53</accession>
<organism evidence="2 3">
    <name type="scientific">Triparma retinervis</name>
    <dbReference type="NCBI Taxonomy" id="2557542"/>
    <lineage>
        <taxon>Eukaryota</taxon>
        <taxon>Sar</taxon>
        <taxon>Stramenopiles</taxon>
        <taxon>Ochrophyta</taxon>
        <taxon>Bolidophyceae</taxon>
        <taxon>Parmales</taxon>
        <taxon>Triparmaceae</taxon>
        <taxon>Triparma</taxon>
    </lineage>
</organism>
<keyword evidence="1" id="KW-1133">Transmembrane helix</keyword>
<dbReference type="EMBL" id="BRXZ01002006">
    <property type="protein sequence ID" value="GMH52054.1"/>
    <property type="molecule type" value="Genomic_DNA"/>
</dbReference>
<dbReference type="Proteomes" id="UP001165082">
    <property type="component" value="Unassembled WGS sequence"/>
</dbReference>
<evidence type="ECO:0000313" key="3">
    <source>
        <dbReference type="Proteomes" id="UP001165082"/>
    </source>
</evidence>
<feature type="transmembrane region" description="Helical" evidence="1">
    <location>
        <begin position="49"/>
        <end position="71"/>
    </location>
</feature>
<gene>
    <name evidence="2" type="ORF">TrRE_jg3959</name>
</gene>
<dbReference type="AlphaFoldDB" id="A0A9W7DQ53"/>
<feature type="transmembrane region" description="Helical" evidence="1">
    <location>
        <begin position="91"/>
        <end position="112"/>
    </location>
</feature>
<evidence type="ECO:0000256" key="1">
    <source>
        <dbReference type="SAM" id="Phobius"/>
    </source>
</evidence>
<keyword evidence="3" id="KW-1185">Reference proteome</keyword>
<reference evidence="2" key="1">
    <citation type="submission" date="2022-07" db="EMBL/GenBank/DDBJ databases">
        <title>Genome analysis of Parmales, a sister group of diatoms, reveals the evolutionary specialization of diatoms from phago-mixotrophs to photoautotrophs.</title>
        <authorList>
            <person name="Ban H."/>
            <person name="Sato S."/>
            <person name="Yoshikawa S."/>
            <person name="Kazumasa Y."/>
            <person name="Nakamura Y."/>
            <person name="Ichinomiya M."/>
            <person name="Saitoh K."/>
            <person name="Sato N."/>
            <person name="Blanc-Mathieu R."/>
            <person name="Endo H."/>
            <person name="Kuwata A."/>
            <person name="Ogata H."/>
        </authorList>
    </citation>
    <scope>NUCLEOTIDE SEQUENCE</scope>
</reference>